<reference evidence="1 2" key="1">
    <citation type="submission" date="2022-05" db="EMBL/GenBank/DDBJ databases">
        <authorList>
            <consortium name="Genoscope - CEA"/>
            <person name="William W."/>
        </authorList>
    </citation>
    <scope>NUCLEOTIDE SEQUENCE [LARGE SCALE GENOMIC DNA]</scope>
</reference>
<evidence type="ECO:0000313" key="2">
    <source>
        <dbReference type="Proteomes" id="UP001159427"/>
    </source>
</evidence>
<organism evidence="1 2">
    <name type="scientific">Porites evermanni</name>
    <dbReference type="NCBI Taxonomy" id="104178"/>
    <lineage>
        <taxon>Eukaryota</taxon>
        <taxon>Metazoa</taxon>
        <taxon>Cnidaria</taxon>
        <taxon>Anthozoa</taxon>
        <taxon>Hexacorallia</taxon>
        <taxon>Scleractinia</taxon>
        <taxon>Fungiina</taxon>
        <taxon>Poritidae</taxon>
        <taxon>Porites</taxon>
    </lineage>
</organism>
<proteinExistence type="predicted"/>
<sequence>MLTILRQFYTYLPTSGDNEVDPQLSAGDQLTVERAVNVVASISNGYTSEDRLEGMNFQIGDWHAGVKILSVIPEFTEPQSAYGADRDSLGLVIQARVIAAAMTELCFTDKSSQPVKCPLPEDLQHQRKVTKLQYLHKVSSLILDKFVFDENSVSGLLGQILRAQETQDALDLQPRTADGRFPCRFLGCSFS</sequence>
<name>A0ABN8MLK1_9CNID</name>
<keyword evidence="2" id="KW-1185">Reference proteome</keyword>
<feature type="non-terminal residue" evidence="1">
    <location>
        <position position="191"/>
    </location>
</feature>
<dbReference type="EMBL" id="CALNXI010000538">
    <property type="protein sequence ID" value="CAH3028881.1"/>
    <property type="molecule type" value="Genomic_DNA"/>
</dbReference>
<accession>A0ABN8MLK1</accession>
<protein>
    <submittedName>
        <fullName evidence="1">Uncharacterized protein</fullName>
    </submittedName>
</protein>
<comment type="caution">
    <text evidence="1">The sequence shown here is derived from an EMBL/GenBank/DDBJ whole genome shotgun (WGS) entry which is preliminary data.</text>
</comment>
<dbReference type="Proteomes" id="UP001159427">
    <property type="component" value="Unassembled WGS sequence"/>
</dbReference>
<gene>
    <name evidence="1" type="ORF">PEVE_00035023</name>
</gene>
<evidence type="ECO:0000313" key="1">
    <source>
        <dbReference type="EMBL" id="CAH3028881.1"/>
    </source>
</evidence>